<dbReference type="Gene3D" id="1.20.5.190">
    <property type="match status" value="1"/>
</dbReference>
<dbReference type="PANTHER" id="PTHR13382">
    <property type="entry name" value="MITOCHONDRIAL ATP SYNTHASE COUPLING FACTOR B"/>
    <property type="match status" value="1"/>
</dbReference>
<comment type="caution">
    <text evidence="3">The sequence shown here is derived from an EMBL/GenBank/DDBJ whole genome shotgun (WGS) entry which is preliminary data.</text>
</comment>
<sequence length="1279" mass="147687">MAPKKAPAVAKKQPVKFSPEAVARWTDDLTWSRKDRCVYLRNLRDRDNATGAPHGVGSKLQRVLDRHGGVKGLLETPPIFASYKDCLAKHPIEHLDLAGMWVNDWLGTLAARTIPPGMDSVGIPVKPSVCQSLVLRESDVTDVGMRHIAKLKNIHTLSIAKCDSLTDASLTLVRRTLAHLSVLHIDECRNITSDVLIAIWTDCTRLHSLSAQGCPAVTDRFLRCVATTKRQPGAFTRYLDVSKCRNITDAGITDIADCKHDMELAFMSFGHCLQVQSMAFFAFETSKALFALETLDIPSLDLDETSVSWLVGGCRRLKKLNLAHCLKVNDFCLLLLAQCTRLKWLSLNGCFRVTSKGLANLFSKENSDTHATQRHVSLLEYLNVRNCYEINNEGLEAIASACTDLQQLNLQGLSHISDAGCRNASFYGRPDIGDETMTILSKLCRRLSFLDVTGSPRVTTHGAMLVASTCHSLLELYVGDTPIEDAAVVAIARHCPLLQTLHLSKCALLTDKAVEAIASNLFQLRRLILAHCIHLTNQSLVALAATAMNLYTLDLTGNANITDDGLMALCRGCDRLRDVRLKGCERLTEACLRWCTSALPFCGTPEPAVPKSGQTAFELTPAPHTWTVLFERLLLQYEAAQLLQHCVRKWKQRDKTILAVTKRKRLRERRAAKRIQRWYRDHLRWLVFLRSFSRGRNRAWLLRVQAVYRGNKCRARVREYKRVVIVMSKRLQRAARRHLYHRHQHARDLQRVYRGYLGRCKAAARRREIQAAAATRIAAWYARNLHHRDFVRRCQEITHKVRLIQHVYRSYYRHERLRNTVHLLRVRVIRIQAAWRRALALRYVRARRMCFCAAATRIQSVYRMHTTRRWYFHLRAHILEATCVIQTWIRQRLAMHHWAVTKRAVRRVQRRYRMFMAVKRLNALVHLRVAQKGHLAARDIQRVFRGLMGRHRARLFRKILHCKYAVQGQNAAELLYRRRFLHRGAIVLLQRWLRTTANRMRLARVHSWRVYQAKHCIARYLVAWLGRVQYQKQRAFLTAVTLDLQRVYRGHRGRCIYRARLLAWRRLLGAIEMERIVRGFLARRSTQHMRVTFTKAALLVQRVYRGKLGRRIAAIERAKLVLEAKDTYLKSVRGALAARLYSLPMKEQKCLMERQVELLERTKRMLTRRRVGYEKKMQQVRQARQQLWSLANDAVGEHYKMHRRMVGASENVYVSKIELDASLARREALTTDLTALHVKMMRFKKVLRDKVNEARVLEPAEFWAVATETGIFDELPREA</sequence>
<reference evidence="3 4" key="1">
    <citation type="journal article" date="2014" name="Genome Biol. Evol.">
        <title>The secreted proteins of Achlya hypogyna and Thraustotheca clavata identify the ancestral oomycete secretome and reveal gene acquisitions by horizontal gene transfer.</title>
        <authorList>
            <person name="Misner I."/>
            <person name="Blouin N."/>
            <person name="Leonard G."/>
            <person name="Richards T.A."/>
            <person name="Lane C.E."/>
        </authorList>
    </citation>
    <scope>NUCLEOTIDE SEQUENCE [LARGE SCALE GENOMIC DNA]</scope>
    <source>
        <strain evidence="3 4">ATCC 48635</strain>
    </source>
</reference>
<dbReference type="InterPro" id="IPR001611">
    <property type="entry name" value="Leu-rich_rpt"/>
</dbReference>
<evidence type="ECO:0000259" key="2">
    <source>
        <dbReference type="Pfam" id="PF25372"/>
    </source>
</evidence>
<accession>A0A1V9ZG26</accession>
<dbReference type="Gene3D" id="3.80.10.10">
    <property type="entry name" value="Ribonuclease Inhibitor"/>
    <property type="match status" value="3"/>
</dbReference>
<gene>
    <name evidence="3" type="ORF">ACHHYP_12954</name>
</gene>
<dbReference type="InterPro" id="IPR050648">
    <property type="entry name" value="F-box_LRR-repeat"/>
</dbReference>
<dbReference type="Proteomes" id="UP000243579">
    <property type="component" value="Unassembled WGS sequence"/>
</dbReference>
<evidence type="ECO:0000256" key="1">
    <source>
        <dbReference type="ARBA" id="ARBA00022786"/>
    </source>
</evidence>
<keyword evidence="4" id="KW-1185">Reference proteome</keyword>
<proteinExistence type="predicted"/>
<dbReference type="InterPro" id="IPR000048">
    <property type="entry name" value="IQ_motif_EF-hand-BS"/>
</dbReference>
<dbReference type="SUPFAM" id="SSF52047">
    <property type="entry name" value="RNI-like"/>
    <property type="match status" value="2"/>
</dbReference>
<dbReference type="EMBL" id="JNBR01000124">
    <property type="protein sequence ID" value="OQR96938.1"/>
    <property type="molecule type" value="Genomic_DNA"/>
</dbReference>
<dbReference type="Pfam" id="PF13516">
    <property type="entry name" value="LRR_6"/>
    <property type="match status" value="1"/>
</dbReference>
<dbReference type="InterPro" id="IPR006553">
    <property type="entry name" value="Leu-rich_rpt_Cys-con_subtyp"/>
</dbReference>
<dbReference type="PROSITE" id="PS50096">
    <property type="entry name" value="IQ"/>
    <property type="match status" value="6"/>
</dbReference>
<dbReference type="GO" id="GO:0005737">
    <property type="term" value="C:cytoplasm"/>
    <property type="evidence" value="ECO:0007669"/>
    <property type="project" value="TreeGrafter"/>
</dbReference>
<dbReference type="SMART" id="SM00015">
    <property type="entry name" value="IQ"/>
    <property type="match status" value="9"/>
</dbReference>
<evidence type="ECO:0000313" key="4">
    <source>
        <dbReference type="Proteomes" id="UP000243579"/>
    </source>
</evidence>
<dbReference type="AlphaFoldDB" id="A0A1V9ZG26"/>
<protein>
    <recommendedName>
        <fullName evidence="2">F-box/LRR-repeat protein 15-like leucin rich repeat domain-containing protein</fullName>
    </recommendedName>
</protein>
<dbReference type="SMART" id="SM00367">
    <property type="entry name" value="LRR_CC"/>
    <property type="match status" value="13"/>
</dbReference>
<dbReference type="InterPro" id="IPR057207">
    <property type="entry name" value="FBXL15_LRR"/>
</dbReference>
<dbReference type="OrthoDB" id="423607at2759"/>
<organism evidence="3 4">
    <name type="scientific">Achlya hypogyna</name>
    <name type="common">Oomycete</name>
    <name type="synonym">Protoachlya hypogyna</name>
    <dbReference type="NCBI Taxonomy" id="1202772"/>
    <lineage>
        <taxon>Eukaryota</taxon>
        <taxon>Sar</taxon>
        <taxon>Stramenopiles</taxon>
        <taxon>Oomycota</taxon>
        <taxon>Saprolegniomycetes</taxon>
        <taxon>Saprolegniales</taxon>
        <taxon>Achlyaceae</taxon>
        <taxon>Achlya</taxon>
    </lineage>
</organism>
<name>A0A1V9ZG26_ACHHY</name>
<dbReference type="Pfam" id="PF25372">
    <property type="entry name" value="DUF7885"/>
    <property type="match status" value="1"/>
</dbReference>
<evidence type="ECO:0000313" key="3">
    <source>
        <dbReference type="EMBL" id="OQR96938.1"/>
    </source>
</evidence>
<keyword evidence="1" id="KW-0833">Ubl conjugation pathway</keyword>
<dbReference type="InterPro" id="IPR032675">
    <property type="entry name" value="LRR_dom_sf"/>
</dbReference>
<feature type="domain" description="F-box/LRR-repeat protein 15-like leucin rich repeat" evidence="2">
    <location>
        <begin position="386"/>
        <end position="543"/>
    </location>
</feature>